<accession>A0ABW2YDG9</accession>
<dbReference type="Proteomes" id="UP001597110">
    <property type="component" value="Unassembled WGS sequence"/>
</dbReference>
<protein>
    <submittedName>
        <fullName evidence="1">DUF2939 domain-containing protein</fullName>
    </submittedName>
</protein>
<sequence>MHRITKLLLAAALAAFGAWVWFAPHLTVHAMRQAAERGDAEALASHVDFPALRDSVRAQLAARVSDRLGGDSAWSRLGADFATTLAAPAIDAMVSPEALAMLFAGRDMHDRYAGSPEAPSPATDADGSRGGIDTGQWRLSMGYDDLSTFSVKVANDGMGPAPSRLVFKRHNLLWWKLSGIELPSVDGEAGAR</sequence>
<evidence type="ECO:0000313" key="2">
    <source>
        <dbReference type="Proteomes" id="UP001597110"/>
    </source>
</evidence>
<organism evidence="1 2">
    <name type="scientific">Lysobacter brunescens</name>
    <dbReference type="NCBI Taxonomy" id="262323"/>
    <lineage>
        <taxon>Bacteria</taxon>
        <taxon>Pseudomonadati</taxon>
        <taxon>Pseudomonadota</taxon>
        <taxon>Gammaproteobacteria</taxon>
        <taxon>Lysobacterales</taxon>
        <taxon>Lysobacteraceae</taxon>
        <taxon>Lysobacter</taxon>
    </lineage>
</organism>
<proteinExistence type="predicted"/>
<evidence type="ECO:0000313" key="1">
    <source>
        <dbReference type="EMBL" id="MFD0726442.1"/>
    </source>
</evidence>
<reference evidence="2" key="1">
    <citation type="journal article" date="2019" name="Int. J. Syst. Evol. Microbiol.">
        <title>The Global Catalogue of Microorganisms (GCM) 10K type strain sequencing project: providing services to taxonomists for standard genome sequencing and annotation.</title>
        <authorList>
            <consortium name="The Broad Institute Genomics Platform"/>
            <consortium name="The Broad Institute Genome Sequencing Center for Infectious Disease"/>
            <person name="Wu L."/>
            <person name="Ma J."/>
        </authorList>
    </citation>
    <scope>NUCLEOTIDE SEQUENCE [LARGE SCALE GENOMIC DNA]</scope>
    <source>
        <strain evidence="2">CCUG 55585</strain>
    </source>
</reference>
<dbReference type="Pfam" id="PF11159">
    <property type="entry name" value="DUF2939"/>
    <property type="match status" value="1"/>
</dbReference>
<dbReference type="RefSeq" id="WP_386824337.1">
    <property type="nucleotide sequence ID" value="NZ_JBHTIF010000002.1"/>
</dbReference>
<dbReference type="InterPro" id="IPR021330">
    <property type="entry name" value="DUF2939"/>
</dbReference>
<name>A0ABW2YDG9_9GAMM</name>
<keyword evidence="2" id="KW-1185">Reference proteome</keyword>
<comment type="caution">
    <text evidence="1">The sequence shown here is derived from an EMBL/GenBank/DDBJ whole genome shotgun (WGS) entry which is preliminary data.</text>
</comment>
<dbReference type="EMBL" id="JBHTIF010000002">
    <property type="protein sequence ID" value="MFD0726442.1"/>
    <property type="molecule type" value="Genomic_DNA"/>
</dbReference>
<gene>
    <name evidence="1" type="ORF">ACFQ0E_12640</name>
</gene>